<accession>A4G6F9</accession>
<gene>
    <name evidence="1" type="ordered locus">HEAR1947</name>
</gene>
<dbReference type="STRING" id="204773.HEAR1947"/>
<evidence type="ECO:0000313" key="1">
    <source>
        <dbReference type="EMBL" id="CAL62096.1"/>
    </source>
</evidence>
<dbReference type="Proteomes" id="UP000006697">
    <property type="component" value="Chromosome"/>
</dbReference>
<dbReference type="eggNOG" id="COG2165">
    <property type="taxonomic scope" value="Bacteria"/>
</dbReference>
<proteinExistence type="predicted"/>
<name>A4G6F9_HERAR</name>
<reference evidence="1 2" key="1">
    <citation type="journal article" date="2007" name="PLoS Genet.">
        <title>A tale of two oxidation states: bacterial colonization of arsenic-rich environments.</title>
        <authorList>
            <person name="Muller D."/>
            <person name="Medigue C."/>
            <person name="Koechler S."/>
            <person name="Barbe V."/>
            <person name="Barakat M."/>
            <person name="Talla E."/>
            <person name="Bonnefoy V."/>
            <person name="Krin E."/>
            <person name="Arsene-Ploetze F."/>
            <person name="Carapito C."/>
            <person name="Chandler M."/>
            <person name="Cournoyer B."/>
            <person name="Cruveiller S."/>
            <person name="Dossat C."/>
            <person name="Duval S."/>
            <person name="Heymann M."/>
            <person name="Leize E."/>
            <person name="Lieutaud A."/>
            <person name="Lievremont D."/>
            <person name="Makita Y."/>
            <person name="Mangenot S."/>
            <person name="Nitschke W."/>
            <person name="Ortet P."/>
            <person name="Perdrial N."/>
            <person name="Schoepp B."/>
            <person name="Siguier N."/>
            <person name="Simeonova D.D."/>
            <person name="Rouy Z."/>
            <person name="Segurens B."/>
            <person name="Turlin E."/>
            <person name="Vallenet D."/>
            <person name="Van Dorsselaer A."/>
            <person name="Weiss S."/>
            <person name="Weissenbach J."/>
            <person name="Lett M.C."/>
            <person name="Danchin A."/>
            <person name="Bertin P.N."/>
        </authorList>
    </citation>
    <scope>NUCLEOTIDE SEQUENCE [LARGE SCALE GENOMIC DNA]</scope>
    <source>
        <strain evidence="2">ULPAs1</strain>
    </source>
</reference>
<sequence>MVIVIVITGIIGAVVAVFLRTPVQGYVDMVSRAELADEADTAVRRISRDLRLALPNSVRVTTAGGTNFLELLLTRTGGRYLDEEDAAAGGDILDFSNAGDLTFRVIGPLPTEAAQQIQTGDQLVIYNLGQEPANAYNCTGSCNRAQIAGVNTGTRTITLASNPFAVQIPVTMRSPAHRFQVVSTPVTYACNPLTGTLTRYSGYAIQASQPSTEPVASAAKGLLASGITACNFNYATLANVRSALVGITLGVQRAGSGTVTLFHQVHVDNTP</sequence>
<dbReference type="AlphaFoldDB" id="A4G6F9"/>
<keyword evidence="2" id="KW-1185">Reference proteome</keyword>
<dbReference type="EMBL" id="CU207211">
    <property type="protein sequence ID" value="CAL62096.1"/>
    <property type="molecule type" value="Genomic_DNA"/>
</dbReference>
<organism evidence="1 2">
    <name type="scientific">Herminiimonas arsenicoxydans</name>
    <dbReference type="NCBI Taxonomy" id="204773"/>
    <lineage>
        <taxon>Bacteria</taxon>
        <taxon>Pseudomonadati</taxon>
        <taxon>Pseudomonadota</taxon>
        <taxon>Betaproteobacteria</taxon>
        <taxon>Burkholderiales</taxon>
        <taxon>Oxalobacteraceae</taxon>
        <taxon>Herminiimonas</taxon>
    </lineage>
</organism>
<dbReference type="KEGG" id="har:HEAR1947"/>
<evidence type="ECO:0000313" key="2">
    <source>
        <dbReference type="Proteomes" id="UP000006697"/>
    </source>
</evidence>
<protein>
    <submittedName>
        <fullName evidence="1">MSHA biogenesis protein MshO</fullName>
    </submittedName>
</protein>
<dbReference type="HOGENOM" id="CLU_080973_0_0_4"/>